<dbReference type="InterPro" id="IPR036188">
    <property type="entry name" value="FAD/NAD-bd_sf"/>
</dbReference>
<gene>
    <name evidence="3" type="ORF">ACFSC7_12935</name>
</gene>
<dbReference type="EC" id="1.-.-.-" evidence="3"/>
<dbReference type="GO" id="GO:0016491">
    <property type="term" value="F:oxidoreductase activity"/>
    <property type="evidence" value="ECO:0007669"/>
    <property type="project" value="UniProtKB-KW"/>
</dbReference>
<dbReference type="SUPFAM" id="SSF51905">
    <property type="entry name" value="FAD/NAD(P)-binding domain"/>
    <property type="match status" value="1"/>
</dbReference>
<keyword evidence="4" id="KW-1185">Reference proteome</keyword>
<evidence type="ECO:0000259" key="2">
    <source>
        <dbReference type="Pfam" id="PF01266"/>
    </source>
</evidence>
<evidence type="ECO:0000313" key="4">
    <source>
        <dbReference type="Proteomes" id="UP001597327"/>
    </source>
</evidence>
<dbReference type="Gene3D" id="3.30.9.10">
    <property type="entry name" value="D-Amino Acid Oxidase, subunit A, domain 2"/>
    <property type="match status" value="1"/>
</dbReference>
<sequence>MPASLDLLTANDRPGEHAASYYAATANRVTDHPALAGEAHCDVCIIGGGFTGLSTALHLAERGHSVILLEANRIGWGASGRNGGQVGTGQRVDQSVLEQRHGLDQARVLWDLALQSMDVTIDLIARHGIDCDYRPGVLHADHQPRFVPETKAYVEHLQSVYGYDKVRFVDKAEVREMVGSPAYHGGSLDMGSGHLHPLNLALGLGAAAEAAGARLHERSRVTGYETVPGGVVVKTEAGSVRAGHLVLACNGYLGGIDRKTAAHVMPINNFIVATEPLSEADARGLIRDNVAVADSKFVINYFRLSADRRMLFGGGESYGYRFPQDLKAFVRKPMTEIYPQLKDVRLDYGWGGTLAITVKRMPYFARVSPNVLSAGGYSGHGVAMATFAGKVLAEAVDGTSARFDAFADLKLPAFPGGSALRHPILILAMTWFALRDRLGI</sequence>
<dbReference type="PANTHER" id="PTHR13847:SF281">
    <property type="entry name" value="FAD DEPENDENT OXIDOREDUCTASE DOMAIN-CONTAINING PROTEIN"/>
    <property type="match status" value="1"/>
</dbReference>
<keyword evidence="1 3" id="KW-0560">Oxidoreductase</keyword>
<dbReference type="Pfam" id="PF01266">
    <property type="entry name" value="DAO"/>
    <property type="match status" value="1"/>
</dbReference>
<proteinExistence type="predicted"/>
<reference evidence="4" key="1">
    <citation type="journal article" date="2019" name="Int. J. Syst. Evol. Microbiol.">
        <title>The Global Catalogue of Microorganisms (GCM) 10K type strain sequencing project: providing services to taxonomists for standard genome sequencing and annotation.</title>
        <authorList>
            <consortium name="The Broad Institute Genomics Platform"/>
            <consortium name="The Broad Institute Genome Sequencing Center for Infectious Disease"/>
            <person name="Wu L."/>
            <person name="Ma J."/>
        </authorList>
    </citation>
    <scope>NUCLEOTIDE SEQUENCE [LARGE SCALE GENOMIC DNA]</scope>
    <source>
        <strain evidence="4">JCM 3369</strain>
    </source>
</reference>
<dbReference type="RefSeq" id="WP_149892697.1">
    <property type="nucleotide sequence ID" value="NZ_JBHUFA010000004.1"/>
</dbReference>
<dbReference type="Proteomes" id="UP001597327">
    <property type="component" value="Unassembled WGS sequence"/>
</dbReference>
<dbReference type="EMBL" id="JBHUFA010000004">
    <property type="protein sequence ID" value="MFD1696427.1"/>
    <property type="molecule type" value="Genomic_DNA"/>
</dbReference>
<accession>A0ABW4JY64</accession>
<name>A0ABW4JY64_9HYPH</name>
<comment type="caution">
    <text evidence="3">The sequence shown here is derived from an EMBL/GenBank/DDBJ whole genome shotgun (WGS) entry which is preliminary data.</text>
</comment>
<protein>
    <submittedName>
        <fullName evidence="3">NAD(P)/FAD-dependent oxidoreductase</fullName>
        <ecNumber evidence="3">1.-.-.-</ecNumber>
    </submittedName>
</protein>
<dbReference type="PANTHER" id="PTHR13847">
    <property type="entry name" value="SARCOSINE DEHYDROGENASE-RELATED"/>
    <property type="match status" value="1"/>
</dbReference>
<feature type="domain" description="FAD dependent oxidoreductase" evidence="2">
    <location>
        <begin position="42"/>
        <end position="394"/>
    </location>
</feature>
<evidence type="ECO:0000313" key="3">
    <source>
        <dbReference type="EMBL" id="MFD1696427.1"/>
    </source>
</evidence>
<organism evidence="3 4">
    <name type="scientific">Roseibium aestuarii</name>
    <dbReference type="NCBI Taxonomy" id="2600299"/>
    <lineage>
        <taxon>Bacteria</taxon>
        <taxon>Pseudomonadati</taxon>
        <taxon>Pseudomonadota</taxon>
        <taxon>Alphaproteobacteria</taxon>
        <taxon>Hyphomicrobiales</taxon>
        <taxon>Stappiaceae</taxon>
        <taxon>Roseibium</taxon>
    </lineage>
</organism>
<evidence type="ECO:0000256" key="1">
    <source>
        <dbReference type="ARBA" id="ARBA00023002"/>
    </source>
</evidence>
<dbReference type="Gene3D" id="3.50.50.60">
    <property type="entry name" value="FAD/NAD(P)-binding domain"/>
    <property type="match status" value="1"/>
</dbReference>
<dbReference type="InterPro" id="IPR006076">
    <property type="entry name" value="FAD-dep_OxRdtase"/>
</dbReference>